<organism evidence="1">
    <name type="scientific">Aurantimonas coralicida</name>
    <dbReference type="NCBI Taxonomy" id="182270"/>
    <lineage>
        <taxon>Bacteria</taxon>
        <taxon>Pseudomonadati</taxon>
        <taxon>Pseudomonadota</taxon>
        <taxon>Alphaproteobacteria</taxon>
        <taxon>Hyphomicrobiales</taxon>
        <taxon>Aurantimonadaceae</taxon>
        <taxon>Aurantimonas</taxon>
    </lineage>
</organism>
<dbReference type="EMBL" id="LC066374">
    <property type="protein sequence ID" value="BAT27143.1"/>
    <property type="molecule type" value="Genomic_DNA"/>
</dbReference>
<dbReference type="RefSeq" id="WP_024352310.1">
    <property type="nucleotide sequence ID" value="NZ_BBWN01000016.1"/>
</dbReference>
<sequence length="216" mass="23729">MPSRNHSLSDNSNAGNFTDLHTLSRRRASSARRFGPVGTVFCIGRPVFRSQIARDLALLLDLDPAVTAWSCLPAVVELASADGEIVNHVPDFRVVGSEGRESFLDAGETGLTPIGPTITYRTIPEDEIRVEPALANAREMMRYAKRVVPLGDRVRLLAYLEEMSPITLIEAASAMRESPEPIGAVVALALKRVIALEWRETPIGPETQVRSRCRQN</sequence>
<name>A0A0P0YZZ9_9HYPH</name>
<proteinExistence type="predicted"/>
<evidence type="ECO:0000313" key="1">
    <source>
        <dbReference type="EMBL" id="BAT27143.1"/>
    </source>
</evidence>
<accession>A0A0P0YZZ9</accession>
<reference evidence="1" key="1">
    <citation type="journal article" date="2015" name="Proc. Natl. Acad. Sci. U.S.A.">
        <title>Bacterial clade with the ribosomal RNA operon on a small plasmid rather than the chromosome.</title>
        <authorList>
            <person name="Anda M."/>
            <person name="Ohtsubo Y."/>
            <person name="Okubo T."/>
            <person name="Sugawara M."/>
            <person name="Nagata Y."/>
            <person name="Tsuda M."/>
            <person name="Minamisawa K."/>
            <person name="Mitsui H."/>
        </authorList>
    </citation>
    <scope>NUCLEOTIDE SEQUENCE</scope>
    <source>
        <strain evidence="1">DSM 14790</strain>
    </source>
</reference>
<dbReference type="AlphaFoldDB" id="A0A0P0YZZ9"/>
<protein>
    <submittedName>
        <fullName evidence="1">Uncharacterized protein</fullName>
    </submittedName>
</protein>